<organism evidence="1 2">
    <name type="scientific">Methanophagales virus PBV300</name>
    <dbReference type="NCBI Taxonomy" id="2987731"/>
    <lineage>
        <taxon>Viruses</taxon>
        <taxon>Adnaviria</taxon>
        <taxon>Zilligvirae</taxon>
        <taxon>Taleaviricota</taxon>
        <taxon>Tokiviricetes</taxon>
        <taxon>Maximonvirales</taxon>
        <taxon>Ahmunviridae</taxon>
        <taxon>Yumkaaxvirus</taxon>
        <taxon>Yumkaaxvirus pescaderoense</taxon>
    </lineage>
</organism>
<dbReference type="Proteomes" id="UP001156320">
    <property type="component" value="Segment"/>
</dbReference>
<gene>
    <name evidence="1" type="ORF">JBCDKDKM_00008</name>
</gene>
<dbReference type="Gene3D" id="1.20.58.800">
    <property type="match status" value="1"/>
</dbReference>
<evidence type="ECO:0000313" key="2">
    <source>
        <dbReference type="Proteomes" id="UP001156320"/>
    </source>
</evidence>
<accession>A0ABY6GM58</accession>
<protein>
    <submittedName>
        <fullName evidence="1">Uncharacterized protein</fullName>
    </submittedName>
</protein>
<reference evidence="1 2" key="1">
    <citation type="submission" date="2022-09" db="EMBL/GenBank/DDBJ databases">
        <title>Evolutionary Diversification of Methanotrophic Ca. Methanophagales (ANME-1) and Their Expansive Virome.</title>
        <authorList>
            <person name="Laso-Perez R."/>
            <person name="Wu F."/>
            <person name="Cremiere A."/>
            <person name="Speth D.R."/>
            <person name="Magyar J.S."/>
            <person name="Krupovic M."/>
            <person name="Orphan V.J."/>
        </authorList>
    </citation>
    <scope>NUCLEOTIDE SEQUENCE [LARGE SCALE GENOMIC DNA]</scope>
    <source>
        <strain evidence="1">PBV300</strain>
    </source>
</reference>
<dbReference type="EMBL" id="OP413840">
    <property type="protein sequence ID" value="UYL64970.1"/>
    <property type="molecule type" value="Genomic_DNA"/>
</dbReference>
<sequence length="233" mass="26265">MPRLRVGKRAEVWELKMRPELLHPTLASKHKQMAFQMREVSFSLDRFYEDVARILDDAGVFGTARLLYRSFGEELWRLRSNFTSRTLEIEANAIAVKYLLYGAEEEILQKIGNLAGIEVFGMLRGIIKEAVEEALEGRLLAEVKDKKVDANEVIFNDISIVERGIVVLQIVADAAMHPIFVRNAEDVGAFNEGNDLTANCVYEFFAQVEGGDIINFKASAAATITARVWWKPA</sequence>
<name>A0ABY6GM58_9VIRU</name>
<proteinExistence type="predicted"/>
<evidence type="ECO:0000313" key="1">
    <source>
        <dbReference type="EMBL" id="UYL64970.1"/>
    </source>
</evidence>
<keyword evidence="2" id="KW-1185">Reference proteome</keyword>